<organism evidence="5 6">
    <name type="scientific">Clostridium gelidum</name>
    <dbReference type="NCBI Taxonomy" id="704125"/>
    <lineage>
        <taxon>Bacteria</taxon>
        <taxon>Bacillati</taxon>
        <taxon>Bacillota</taxon>
        <taxon>Clostridia</taxon>
        <taxon>Eubacteriales</taxon>
        <taxon>Clostridiaceae</taxon>
        <taxon>Clostridium</taxon>
    </lineage>
</organism>
<evidence type="ECO:0000256" key="1">
    <source>
        <dbReference type="ARBA" id="ARBA00022448"/>
    </source>
</evidence>
<keyword evidence="6" id="KW-1185">Reference proteome</keyword>
<evidence type="ECO:0000259" key="4">
    <source>
        <dbReference type="Pfam" id="PF13304"/>
    </source>
</evidence>
<dbReference type="InterPro" id="IPR003959">
    <property type="entry name" value="ATPase_AAA_core"/>
</dbReference>
<reference evidence="6" key="1">
    <citation type="submission" date="2021-07" db="EMBL/GenBank/DDBJ databases">
        <title>Complete genome sequencing of a Clostridium isolate.</title>
        <authorList>
            <person name="Ueki A."/>
            <person name="Tonouchi A."/>
        </authorList>
    </citation>
    <scope>NUCLEOTIDE SEQUENCE [LARGE SCALE GENOMIC DNA]</scope>
    <source>
        <strain evidence="6">C5S11</strain>
    </source>
</reference>
<dbReference type="EMBL" id="AP024849">
    <property type="protein sequence ID" value="BCZ46171.1"/>
    <property type="molecule type" value="Genomic_DNA"/>
</dbReference>
<keyword evidence="1" id="KW-0813">Transport</keyword>
<evidence type="ECO:0000313" key="6">
    <source>
        <dbReference type="Proteomes" id="UP000824633"/>
    </source>
</evidence>
<dbReference type="InterPro" id="IPR050763">
    <property type="entry name" value="ABC_transporter_ATP-binding"/>
</dbReference>
<dbReference type="Pfam" id="PF13304">
    <property type="entry name" value="AAA_21"/>
    <property type="match status" value="1"/>
</dbReference>
<proteinExistence type="predicted"/>
<dbReference type="Proteomes" id="UP000824633">
    <property type="component" value="Chromosome"/>
</dbReference>
<sequence length="194" mass="22599">MDILNIGEFESTPVRQLSLGQRMRADLCASLLHNPDILYLDEPTIGLDVVVKKNVRDFVKEVNRKRKTTVILTTHDMADIEKLCSRVLVIDKGSLIYDGNLEQVKDKFGFMERMELILEDELQDLNWFYENGIIEINRNEKDLVLKYDKTKINSSTILGYLMSKNTIKNFKVYETEIDEAIRIMYLKNDMKGNI</sequence>
<keyword evidence="2" id="KW-0547">Nucleotide-binding</keyword>
<feature type="domain" description="ATPase AAA-type core" evidence="4">
    <location>
        <begin position="12"/>
        <end position="77"/>
    </location>
</feature>
<evidence type="ECO:0000313" key="5">
    <source>
        <dbReference type="EMBL" id="BCZ46171.1"/>
    </source>
</evidence>
<protein>
    <recommendedName>
        <fullName evidence="4">ATPase AAA-type core domain-containing protein</fullName>
    </recommendedName>
</protein>
<gene>
    <name evidence="5" type="ORF">psyc5s11_22380</name>
</gene>
<evidence type="ECO:0000256" key="2">
    <source>
        <dbReference type="ARBA" id="ARBA00022741"/>
    </source>
</evidence>
<dbReference type="Gene3D" id="3.40.50.300">
    <property type="entry name" value="P-loop containing nucleotide triphosphate hydrolases"/>
    <property type="match status" value="1"/>
</dbReference>
<dbReference type="PANTHER" id="PTHR42711:SF1">
    <property type="entry name" value="ABC-TRANSPORT PROTEIN, ATP-BINDING COMPONENT"/>
    <property type="match status" value="1"/>
</dbReference>
<dbReference type="SUPFAM" id="SSF52540">
    <property type="entry name" value="P-loop containing nucleoside triphosphate hydrolases"/>
    <property type="match status" value="1"/>
</dbReference>
<dbReference type="PANTHER" id="PTHR42711">
    <property type="entry name" value="ABC TRANSPORTER ATP-BINDING PROTEIN"/>
    <property type="match status" value="1"/>
</dbReference>
<name>A0ABM7T4R4_9CLOT</name>
<keyword evidence="3" id="KW-0067">ATP-binding</keyword>
<dbReference type="InterPro" id="IPR027417">
    <property type="entry name" value="P-loop_NTPase"/>
</dbReference>
<evidence type="ECO:0000256" key="3">
    <source>
        <dbReference type="ARBA" id="ARBA00022840"/>
    </source>
</evidence>
<accession>A0ABM7T4R4</accession>